<dbReference type="Gene3D" id="4.10.240.10">
    <property type="entry name" value="Zn(2)-C6 fungal-type DNA-binding domain"/>
    <property type="match status" value="1"/>
</dbReference>
<keyword evidence="3" id="KW-0805">Transcription regulation</keyword>
<dbReference type="PANTHER" id="PTHR47338:SF5">
    <property type="entry name" value="ZN(II)2CYS6 TRANSCRIPTION FACTOR (EUROFUNG)"/>
    <property type="match status" value="1"/>
</dbReference>
<feature type="compositionally biased region" description="Basic residues" evidence="7">
    <location>
        <begin position="53"/>
        <end position="64"/>
    </location>
</feature>
<dbReference type="VEuPathDB" id="FungiDB:PV10_02749"/>
<dbReference type="SMART" id="SM00906">
    <property type="entry name" value="Fungal_trans"/>
    <property type="match status" value="1"/>
</dbReference>
<comment type="caution">
    <text evidence="9">The sequence shown here is derived from an EMBL/GenBank/DDBJ whole genome shotgun (WGS) entry which is preliminary data.</text>
</comment>
<dbReference type="SMART" id="SM00066">
    <property type="entry name" value="GAL4"/>
    <property type="match status" value="1"/>
</dbReference>
<dbReference type="InterPro" id="IPR050815">
    <property type="entry name" value="TF_fung"/>
</dbReference>
<keyword evidence="6" id="KW-0539">Nucleus</keyword>
<evidence type="ECO:0000256" key="1">
    <source>
        <dbReference type="ARBA" id="ARBA00004123"/>
    </source>
</evidence>
<comment type="subcellular location">
    <subcellularLocation>
        <location evidence="1">Nucleus</location>
    </subcellularLocation>
</comment>
<dbReference type="AlphaFoldDB" id="A0A438NCR4"/>
<dbReference type="SUPFAM" id="SSF57701">
    <property type="entry name" value="Zn2/Cys6 DNA-binding domain"/>
    <property type="match status" value="1"/>
</dbReference>
<dbReference type="Proteomes" id="UP000288859">
    <property type="component" value="Unassembled WGS sequence"/>
</dbReference>
<dbReference type="Pfam" id="PF04082">
    <property type="entry name" value="Fungal_trans"/>
    <property type="match status" value="1"/>
</dbReference>
<evidence type="ECO:0000256" key="2">
    <source>
        <dbReference type="ARBA" id="ARBA00022723"/>
    </source>
</evidence>
<feature type="domain" description="Zn(2)-C6 fungal-type" evidence="8">
    <location>
        <begin position="22"/>
        <end position="52"/>
    </location>
</feature>
<dbReference type="GO" id="GO:0005634">
    <property type="term" value="C:nucleus"/>
    <property type="evidence" value="ECO:0007669"/>
    <property type="project" value="UniProtKB-SubCell"/>
</dbReference>
<accession>A0A438NCR4</accession>
<keyword evidence="5" id="KW-0804">Transcription</keyword>
<dbReference type="InterPro" id="IPR007219">
    <property type="entry name" value="XnlR_reg_dom"/>
</dbReference>
<evidence type="ECO:0000256" key="7">
    <source>
        <dbReference type="SAM" id="MobiDB-lite"/>
    </source>
</evidence>
<keyword evidence="2" id="KW-0479">Metal-binding</keyword>
<feature type="compositionally biased region" description="Polar residues" evidence="7">
    <location>
        <begin position="87"/>
        <end position="101"/>
    </location>
</feature>
<dbReference type="GO" id="GO:0000981">
    <property type="term" value="F:DNA-binding transcription factor activity, RNA polymerase II-specific"/>
    <property type="evidence" value="ECO:0007669"/>
    <property type="project" value="InterPro"/>
</dbReference>
<dbReference type="EMBL" id="NAJM01000008">
    <property type="protein sequence ID" value="RVX73394.1"/>
    <property type="molecule type" value="Genomic_DNA"/>
</dbReference>
<dbReference type="GO" id="GO:0003677">
    <property type="term" value="F:DNA binding"/>
    <property type="evidence" value="ECO:0007669"/>
    <property type="project" value="UniProtKB-KW"/>
</dbReference>
<keyword evidence="4" id="KW-0238">DNA-binding</keyword>
<reference evidence="9 10" key="1">
    <citation type="submission" date="2017-03" db="EMBL/GenBank/DDBJ databases">
        <title>Genomes of endolithic fungi from Antarctica.</title>
        <authorList>
            <person name="Coleine C."/>
            <person name="Masonjones S."/>
            <person name="Stajich J.E."/>
        </authorList>
    </citation>
    <scope>NUCLEOTIDE SEQUENCE [LARGE SCALE GENOMIC DNA]</scope>
    <source>
        <strain evidence="9 10">CCFEE 6314</strain>
    </source>
</reference>
<sequence>MVLRQSSSSPPLDGYLPRINRACQECNRKKVKCDMGRPSCGLCRRTATKCTFRMRQKPSHRSGKPTKAAEDLSSSITSAITADTSSHTRSSDLVTRSTEATSPPPNQVSVPSNHGWSEDNGWQTQAGYDFTTTAYPLTPGMEPTDMSPGGSDWSSLAQMNNKRILNQDSAPCHVDVEQKDNGWHIPTNLANELIDLFFENVHGWVPIIHRPSFYQKFMTAELGTQSLTESTNCTDDAIFMINAIFSLSARFSKSPILCNESNLTRGNRFATAAASIKEAVMKNIETPSLDFVKGCILLAFYHVNSGELSLGSLLTSVCVRFAYDLGVDGVDGNSSLDADTYPEAWIQREELRRIWWSIWELDTFVATLSRQPYAIARGPMDVFLPVSDDDWFSGIPTESQVLDHRLSSLWRSLENSKNQCHRAWFLISNYLMSCIALAGRQPSYKTSPSQTADLQTALCCLKLAIPTNFHLHDLYMDKSNFVNGNWIVSTHLMIIACETILARLPDSSMGEQDVQTTGNRMRSYLVNIGQVWSPEYIPRSNPIMSCCLIVPGTLRALSPDLNPQAGGLVELMLTHYSKYWKLGTRGLVLLNAIRQGKHLKQGELSATDRDMMRRFSVLLPLDCPKKDVMKSPPDTQTAPNMPDPNTFATYDAGNLLLAELMPNLYDPTLSQMQYDIWSTSSDIGLPEPQHPTDWAVNAMLPS</sequence>
<dbReference type="CDD" id="cd12148">
    <property type="entry name" value="fungal_TF_MHR"/>
    <property type="match status" value="1"/>
</dbReference>
<proteinExistence type="predicted"/>
<dbReference type="CDD" id="cd00067">
    <property type="entry name" value="GAL4"/>
    <property type="match status" value="1"/>
</dbReference>
<evidence type="ECO:0000256" key="3">
    <source>
        <dbReference type="ARBA" id="ARBA00023015"/>
    </source>
</evidence>
<gene>
    <name evidence="9" type="ORF">B0A52_03036</name>
</gene>
<dbReference type="OrthoDB" id="4108767at2759"/>
<dbReference type="InterPro" id="IPR036864">
    <property type="entry name" value="Zn2-C6_fun-type_DNA-bd_sf"/>
</dbReference>
<evidence type="ECO:0000313" key="10">
    <source>
        <dbReference type="Proteomes" id="UP000288859"/>
    </source>
</evidence>
<dbReference type="GO" id="GO:0008270">
    <property type="term" value="F:zinc ion binding"/>
    <property type="evidence" value="ECO:0007669"/>
    <property type="project" value="InterPro"/>
</dbReference>
<dbReference type="InterPro" id="IPR001138">
    <property type="entry name" value="Zn2Cys6_DnaBD"/>
</dbReference>
<dbReference type="Pfam" id="PF00172">
    <property type="entry name" value="Zn_clus"/>
    <property type="match status" value="1"/>
</dbReference>
<feature type="region of interest" description="Disordered" evidence="7">
    <location>
        <begin position="53"/>
        <end position="123"/>
    </location>
</feature>
<dbReference type="GO" id="GO:0006351">
    <property type="term" value="P:DNA-templated transcription"/>
    <property type="evidence" value="ECO:0007669"/>
    <property type="project" value="InterPro"/>
</dbReference>
<dbReference type="PROSITE" id="PS50048">
    <property type="entry name" value="ZN2_CY6_FUNGAL_2"/>
    <property type="match status" value="1"/>
</dbReference>
<evidence type="ECO:0000259" key="8">
    <source>
        <dbReference type="PROSITE" id="PS50048"/>
    </source>
</evidence>
<evidence type="ECO:0000256" key="6">
    <source>
        <dbReference type="ARBA" id="ARBA00023242"/>
    </source>
</evidence>
<evidence type="ECO:0000313" key="9">
    <source>
        <dbReference type="EMBL" id="RVX73394.1"/>
    </source>
</evidence>
<feature type="compositionally biased region" description="Low complexity" evidence="7">
    <location>
        <begin position="73"/>
        <end position="85"/>
    </location>
</feature>
<protein>
    <recommendedName>
        <fullName evidence="8">Zn(2)-C6 fungal-type domain-containing protein</fullName>
    </recommendedName>
</protein>
<organism evidence="9 10">
    <name type="scientific">Exophiala mesophila</name>
    <name type="common">Black yeast-like fungus</name>
    <dbReference type="NCBI Taxonomy" id="212818"/>
    <lineage>
        <taxon>Eukaryota</taxon>
        <taxon>Fungi</taxon>
        <taxon>Dikarya</taxon>
        <taxon>Ascomycota</taxon>
        <taxon>Pezizomycotina</taxon>
        <taxon>Eurotiomycetes</taxon>
        <taxon>Chaetothyriomycetidae</taxon>
        <taxon>Chaetothyriales</taxon>
        <taxon>Herpotrichiellaceae</taxon>
        <taxon>Exophiala</taxon>
    </lineage>
</organism>
<evidence type="ECO:0000256" key="4">
    <source>
        <dbReference type="ARBA" id="ARBA00023125"/>
    </source>
</evidence>
<dbReference type="PANTHER" id="PTHR47338">
    <property type="entry name" value="ZN(II)2CYS6 TRANSCRIPTION FACTOR (EUROFUNG)-RELATED"/>
    <property type="match status" value="1"/>
</dbReference>
<evidence type="ECO:0000256" key="5">
    <source>
        <dbReference type="ARBA" id="ARBA00023163"/>
    </source>
</evidence>
<name>A0A438NCR4_EXOME</name>